<dbReference type="InterPro" id="IPR036291">
    <property type="entry name" value="NAD(P)-bd_dom_sf"/>
</dbReference>
<feature type="domain" description="NmrA-like" evidence="3">
    <location>
        <begin position="6"/>
        <end position="306"/>
    </location>
</feature>
<dbReference type="PANTHER" id="PTHR47706:SF9">
    <property type="entry name" value="NMRA-LIKE DOMAIN-CONTAINING PROTEIN-RELATED"/>
    <property type="match status" value="1"/>
</dbReference>
<dbReference type="InterPro" id="IPR008030">
    <property type="entry name" value="NmrA-like"/>
</dbReference>
<dbReference type="Gene3D" id="3.90.25.10">
    <property type="entry name" value="UDP-galactose 4-epimerase, domain 1"/>
    <property type="match status" value="1"/>
</dbReference>
<name>A0A2H3JPP9_WOLCO</name>
<accession>A0A2H3JPP9</accession>
<evidence type="ECO:0000256" key="2">
    <source>
        <dbReference type="ARBA" id="ARBA00023002"/>
    </source>
</evidence>
<proteinExistence type="predicted"/>
<evidence type="ECO:0000259" key="3">
    <source>
        <dbReference type="Pfam" id="PF05368"/>
    </source>
</evidence>
<dbReference type="OMA" id="PIPINIM"/>
<gene>
    <name evidence="4" type="ORF">WOLCODRAFT_18753</name>
</gene>
<dbReference type="Pfam" id="PF05368">
    <property type="entry name" value="NmrA"/>
    <property type="match status" value="1"/>
</dbReference>
<keyword evidence="5" id="KW-1185">Reference proteome</keyword>
<protein>
    <submittedName>
        <fullName evidence="4">NAD(P)-binding protein</fullName>
    </submittedName>
</protein>
<reference evidence="4 5" key="1">
    <citation type="journal article" date="2012" name="Science">
        <title>The Paleozoic origin of enzymatic lignin decomposition reconstructed from 31 fungal genomes.</title>
        <authorList>
            <person name="Floudas D."/>
            <person name="Binder M."/>
            <person name="Riley R."/>
            <person name="Barry K."/>
            <person name="Blanchette R.A."/>
            <person name="Henrissat B."/>
            <person name="Martinez A.T."/>
            <person name="Otillar R."/>
            <person name="Spatafora J.W."/>
            <person name="Yadav J.S."/>
            <person name="Aerts A."/>
            <person name="Benoit I."/>
            <person name="Boyd A."/>
            <person name="Carlson A."/>
            <person name="Copeland A."/>
            <person name="Coutinho P.M."/>
            <person name="de Vries R.P."/>
            <person name="Ferreira P."/>
            <person name="Findley K."/>
            <person name="Foster B."/>
            <person name="Gaskell J."/>
            <person name="Glotzer D."/>
            <person name="Gorecki P."/>
            <person name="Heitman J."/>
            <person name="Hesse C."/>
            <person name="Hori C."/>
            <person name="Igarashi K."/>
            <person name="Jurgens J.A."/>
            <person name="Kallen N."/>
            <person name="Kersten P."/>
            <person name="Kohler A."/>
            <person name="Kuees U."/>
            <person name="Kumar T.K.A."/>
            <person name="Kuo A."/>
            <person name="LaButti K."/>
            <person name="Larrondo L.F."/>
            <person name="Lindquist E."/>
            <person name="Ling A."/>
            <person name="Lombard V."/>
            <person name="Lucas S."/>
            <person name="Lundell T."/>
            <person name="Martin R."/>
            <person name="McLaughlin D.J."/>
            <person name="Morgenstern I."/>
            <person name="Morin E."/>
            <person name="Murat C."/>
            <person name="Nagy L.G."/>
            <person name="Nolan M."/>
            <person name="Ohm R.A."/>
            <person name="Patyshakuliyeva A."/>
            <person name="Rokas A."/>
            <person name="Ruiz-Duenas F.J."/>
            <person name="Sabat G."/>
            <person name="Salamov A."/>
            <person name="Samejima M."/>
            <person name="Schmutz J."/>
            <person name="Slot J.C."/>
            <person name="St John F."/>
            <person name="Stenlid J."/>
            <person name="Sun H."/>
            <person name="Sun S."/>
            <person name="Syed K."/>
            <person name="Tsang A."/>
            <person name="Wiebenga A."/>
            <person name="Young D."/>
            <person name="Pisabarro A."/>
            <person name="Eastwood D.C."/>
            <person name="Martin F."/>
            <person name="Cullen D."/>
            <person name="Grigoriev I.V."/>
            <person name="Hibbett D.S."/>
        </authorList>
    </citation>
    <scope>NUCLEOTIDE SEQUENCE [LARGE SCALE GENOMIC DNA]</scope>
    <source>
        <strain evidence="4 5">MD-104</strain>
    </source>
</reference>
<organism evidence="4 5">
    <name type="scientific">Wolfiporia cocos (strain MD-104)</name>
    <name type="common">Brown rot fungus</name>
    <dbReference type="NCBI Taxonomy" id="742152"/>
    <lineage>
        <taxon>Eukaryota</taxon>
        <taxon>Fungi</taxon>
        <taxon>Dikarya</taxon>
        <taxon>Basidiomycota</taxon>
        <taxon>Agaricomycotina</taxon>
        <taxon>Agaricomycetes</taxon>
        <taxon>Polyporales</taxon>
        <taxon>Phaeolaceae</taxon>
        <taxon>Wolfiporia</taxon>
    </lineage>
</organism>
<sequence length="313" mass="34395">MPSKPIVLVVGATGATGRPITEVLLESVEFARSHWYVNVAVLTRPSSVSKPEVEALRAKGAEIRTADIHSDSVEVLMEAVSGVDILISAANAMAILAQKPLFSAAKAAGVKHVVPCDFATPGKLEVRDCVKELGLGYTFIDIGWWHQGYLPSSTNSPSILGPMSHEIYGDGNRKNLLTDVEHLGMYVARIVGDERTLNQNVIVWEDEKTLLEAQEIGERISGESNLIRSKRTNVTYEELVARAKAGKEAYQRSHSYTDLQLLGVSEYMISMHILGENTLENAKALGALNVRELYPDIKPVTLEEYAKRFYKTA</sequence>
<dbReference type="SUPFAM" id="SSF51735">
    <property type="entry name" value="NAD(P)-binding Rossmann-fold domains"/>
    <property type="match status" value="1"/>
</dbReference>
<dbReference type="EMBL" id="KB468157">
    <property type="protein sequence ID" value="PCH44150.1"/>
    <property type="molecule type" value="Genomic_DNA"/>
</dbReference>
<keyword evidence="2" id="KW-0560">Oxidoreductase</keyword>
<dbReference type="InterPro" id="IPR051609">
    <property type="entry name" value="NmrA/Isoflavone_reductase-like"/>
</dbReference>
<dbReference type="Proteomes" id="UP000218811">
    <property type="component" value="Unassembled WGS sequence"/>
</dbReference>
<keyword evidence="1" id="KW-0521">NADP</keyword>
<evidence type="ECO:0000313" key="5">
    <source>
        <dbReference type="Proteomes" id="UP000218811"/>
    </source>
</evidence>
<dbReference type="PANTHER" id="PTHR47706">
    <property type="entry name" value="NMRA-LIKE FAMILY PROTEIN"/>
    <property type="match status" value="1"/>
</dbReference>
<dbReference type="Gene3D" id="3.40.50.720">
    <property type="entry name" value="NAD(P)-binding Rossmann-like Domain"/>
    <property type="match status" value="1"/>
</dbReference>
<dbReference type="OrthoDB" id="9974981at2759"/>
<dbReference type="STRING" id="742152.A0A2H3JPP9"/>
<evidence type="ECO:0000256" key="1">
    <source>
        <dbReference type="ARBA" id="ARBA00022857"/>
    </source>
</evidence>
<dbReference type="AlphaFoldDB" id="A0A2H3JPP9"/>
<evidence type="ECO:0000313" key="4">
    <source>
        <dbReference type="EMBL" id="PCH44150.1"/>
    </source>
</evidence>
<dbReference type="GO" id="GO:0016491">
    <property type="term" value="F:oxidoreductase activity"/>
    <property type="evidence" value="ECO:0007669"/>
    <property type="project" value="UniProtKB-KW"/>
</dbReference>